<dbReference type="InterPro" id="IPR036397">
    <property type="entry name" value="RNaseH_sf"/>
</dbReference>
<dbReference type="RefSeq" id="WP_220780971.1">
    <property type="nucleotide sequence ID" value="NZ_BPEY01000029.1"/>
</dbReference>
<evidence type="ECO:0000256" key="7">
    <source>
        <dbReference type="ARBA" id="ARBA00042761"/>
    </source>
</evidence>
<dbReference type="InterPro" id="IPR051132">
    <property type="entry name" value="3-5_Exonuclease_domain"/>
</dbReference>
<comment type="caution">
    <text evidence="9">The sequence shown here is derived from an EMBL/GenBank/DDBJ whole genome shotgun (WGS) entry which is preliminary data.</text>
</comment>
<keyword evidence="2" id="KW-0479">Metal-binding</keyword>
<evidence type="ECO:0000313" key="10">
    <source>
        <dbReference type="Proteomes" id="UP000887104"/>
    </source>
</evidence>
<dbReference type="EMBL" id="BPEY01000029">
    <property type="protein sequence ID" value="GIU45530.1"/>
    <property type="molecule type" value="Genomic_DNA"/>
</dbReference>
<evidence type="ECO:0000256" key="3">
    <source>
        <dbReference type="ARBA" id="ARBA00022801"/>
    </source>
</evidence>
<protein>
    <recommendedName>
        <fullName evidence="6">3'-5' exonuclease</fullName>
    </recommendedName>
    <alternativeName>
        <fullName evidence="7">Werner Syndrome-like exonuclease</fullName>
    </alternativeName>
</protein>
<dbReference type="Pfam" id="PF01612">
    <property type="entry name" value="DNA_pol_A_exo1"/>
    <property type="match status" value="1"/>
</dbReference>
<keyword evidence="10" id="KW-1185">Reference proteome</keyword>
<keyword evidence="3" id="KW-0378">Hydrolase</keyword>
<dbReference type="PANTHER" id="PTHR13620:SF109">
    <property type="entry name" value="3'-5' EXONUCLEASE"/>
    <property type="match status" value="1"/>
</dbReference>
<gene>
    <name evidence="9" type="ORF">TUM4438_19220</name>
</gene>
<dbReference type="Proteomes" id="UP000887104">
    <property type="component" value="Unassembled WGS sequence"/>
</dbReference>
<evidence type="ECO:0000256" key="6">
    <source>
        <dbReference type="ARBA" id="ARBA00040531"/>
    </source>
</evidence>
<evidence type="ECO:0000259" key="8">
    <source>
        <dbReference type="SMART" id="SM00474"/>
    </source>
</evidence>
<name>A0ABQ4PDA3_9GAMM</name>
<dbReference type="SUPFAM" id="SSF53098">
    <property type="entry name" value="Ribonuclease H-like"/>
    <property type="match status" value="1"/>
</dbReference>
<dbReference type="Gene3D" id="3.30.420.10">
    <property type="entry name" value="Ribonuclease H-like superfamily/Ribonuclease H"/>
    <property type="match status" value="1"/>
</dbReference>
<dbReference type="PANTHER" id="PTHR13620">
    <property type="entry name" value="3-5 EXONUCLEASE"/>
    <property type="match status" value="1"/>
</dbReference>
<evidence type="ECO:0000256" key="4">
    <source>
        <dbReference type="ARBA" id="ARBA00022839"/>
    </source>
</evidence>
<keyword evidence="5" id="KW-0460">Magnesium</keyword>
<evidence type="ECO:0000256" key="2">
    <source>
        <dbReference type="ARBA" id="ARBA00022723"/>
    </source>
</evidence>
<keyword evidence="1" id="KW-0540">Nuclease</keyword>
<dbReference type="InterPro" id="IPR012337">
    <property type="entry name" value="RNaseH-like_sf"/>
</dbReference>
<organism evidence="9 10">
    <name type="scientific">Shewanella sairae</name>
    <dbReference type="NCBI Taxonomy" id="190310"/>
    <lineage>
        <taxon>Bacteria</taxon>
        <taxon>Pseudomonadati</taxon>
        <taxon>Pseudomonadota</taxon>
        <taxon>Gammaproteobacteria</taxon>
        <taxon>Alteromonadales</taxon>
        <taxon>Shewanellaceae</taxon>
        <taxon>Shewanella</taxon>
    </lineage>
</organism>
<dbReference type="InterPro" id="IPR002562">
    <property type="entry name" value="3'-5'_exonuclease_dom"/>
</dbReference>
<dbReference type="GO" id="GO:0004527">
    <property type="term" value="F:exonuclease activity"/>
    <property type="evidence" value="ECO:0007669"/>
    <property type="project" value="UniProtKB-KW"/>
</dbReference>
<reference evidence="9" key="1">
    <citation type="submission" date="2021-05" db="EMBL/GenBank/DDBJ databases">
        <title>Molecular characterization for Shewanella algae harboring chromosomal blaOXA-55-like strains isolated from clinical and environment sample.</title>
        <authorList>
            <person name="Ohama Y."/>
            <person name="Aoki K."/>
            <person name="Harada S."/>
            <person name="Moriya K."/>
            <person name="Ishii Y."/>
            <person name="Tateda K."/>
        </authorList>
    </citation>
    <scope>NUCLEOTIDE SEQUENCE</scope>
    <source>
        <strain evidence="9">JCM 11563</strain>
    </source>
</reference>
<proteinExistence type="predicted"/>
<feature type="domain" description="3'-5' exonuclease" evidence="8">
    <location>
        <begin position="93"/>
        <end position="273"/>
    </location>
</feature>
<accession>A0ABQ4PDA3</accession>
<sequence>MSLFKFGLAADKAALIRRELGKDAAAYFAAMQIAEAAFFRSVTTEQNQLQLHWLQMRTGLITRVDDSELAKLNDYSIEHAQASDIEGNKALRRISVVTQASLHAAMTDISSQAWLGFDTETAATFEKGRRNSNPISLIQIATASHCYLFRMIDDNIAPFQAALQPILSSDKQLKVGIGLRGDINAMKRDFEINMTHILDLNWLMNQLGAPKQMGTQQIAASVLKLKLPKSKKVTLSNWAKPLSEPLSELQLQYAAADTLVALDILHQLINLLRPYQALCPQSLQQRLAECKKVTACFMADTGQ</sequence>
<dbReference type="CDD" id="cd06141">
    <property type="entry name" value="WRN_exo"/>
    <property type="match status" value="1"/>
</dbReference>
<evidence type="ECO:0000313" key="9">
    <source>
        <dbReference type="EMBL" id="GIU45530.1"/>
    </source>
</evidence>
<keyword evidence="4 9" id="KW-0269">Exonuclease</keyword>
<dbReference type="SMART" id="SM00474">
    <property type="entry name" value="35EXOc"/>
    <property type="match status" value="1"/>
</dbReference>
<evidence type="ECO:0000256" key="1">
    <source>
        <dbReference type="ARBA" id="ARBA00022722"/>
    </source>
</evidence>
<evidence type="ECO:0000256" key="5">
    <source>
        <dbReference type="ARBA" id="ARBA00022842"/>
    </source>
</evidence>